<organism evidence="1 2">
    <name type="scientific">Pseudoalteromonas marina</name>
    <dbReference type="NCBI Taxonomy" id="267375"/>
    <lineage>
        <taxon>Bacteria</taxon>
        <taxon>Pseudomonadati</taxon>
        <taxon>Pseudomonadota</taxon>
        <taxon>Gammaproteobacteria</taxon>
        <taxon>Alteromonadales</taxon>
        <taxon>Pseudoalteromonadaceae</taxon>
        <taxon>Pseudoalteromonas</taxon>
    </lineage>
</organism>
<protein>
    <recommendedName>
        <fullName evidence="3">ABC-type transport auxiliary lipoprotein component domain-containing protein</fullName>
    </recommendedName>
</protein>
<evidence type="ECO:0008006" key="3">
    <source>
        <dbReference type="Google" id="ProtNLM"/>
    </source>
</evidence>
<dbReference type="PROSITE" id="PS51257">
    <property type="entry name" value="PROKAR_LIPOPROTEIN"/>
    <property type="match status" value="1"/>
</dbReference>
<evidence type="ECO:0000313" key="2">
    <source>
        <dbReference type="Proteomes" id="UP001177212"/>
    </source>
</evidence>
<dbReference type="RefSeq" id="WP_305471784.1">
    <property type="nucleotide sequence ID" value="NZ_JAUYVT010000005.1"/>
</dbReference>
<dbReference type="Proteomes" id="UP001177212">
    <property type="component" value="Unassembled WGS sequence"/>
</dbReference>
<dbReference type="EMBL" id="JAUYVT010000005">
    <property type="protein sequence ID" value="MDP2564511.1"/>
    <property type="molecule type" value="Genomic_DNA"/>
</dbReference>
<gene>
    <name evidence="1" type="ORF">Q8W34_07685</name>
</gene>
<keyword evidence="2" id="KW-1185">Reference proteome</keyword>
<evidence type="ECO:0000313" key="1">
    <source>
        <dbReference type="EMBL" id="MDP2564511.1"/>
    </source>
</evidence>
<sequence>MKKIIIISLSILLGACSTVGSHDRPSSYYANDSKPKGLASDSLLGENDQKINELLYYQVKLPPKNRIAILKLSQDNHWKFYSNDFTSLTTSLVDGFISELRSSNKVYDASFLPAMLVPEKRTVPTLREAAARFQADLLLAYRTSCNSYNKYRFIDPNETKAYCSVEAILLDVRSGIITKSVVSSQDFVAKKQKEDVNFSETVKKAELEAISKSLLEVAKQVNNFLSNVAVIGKIPN</sequence>
<accession>A0ABT9FCJ1</accession>
<reference evidence="1" key="1">
    <citation type="submission" date="2023-07" db="EMBL/GenBank/DDBJ databases">
        <title>Genome content predicts the carbon catabolic preferences of heterotrophic bacteria.</title>
        <authorList>
            <person name="Gralka M."/>
        </authorList>
    </citation>
    <scope>NUCLEOTIDE SEQUENCE</scope>
    <source>
        <strain evidence="1">4G09</strain>
    </source>
</reference>
<proteinExistence type="predicted"/>
<comment type="caution">
    <text evidence="1">The sequence shown here is derived from an EMBL/GenBank/DDBJ whole genome shotgun (WGS) entry which is preliminary data.</text>
</comment>
<name>A0ABT9FCJ1_9GAMM</name>